<sequence>MIPFPFHYFHLTFQPAILIVSQDVHLRKTTCLFVKESEHKERL</sequence>
<dbReference type="Proteomes" id="UP000003671">
    <property type="component" value="Unassembled WGS sequence"/>
</dbReference>
<dbReference type="EMBL" id="ABWK02000017">
    <property type="protein sequence ID" value="EEX68558.1"/>
    <property type="molecule type" value="Genomic_DNA"/>
</dbReference>
<evidence type="ECO:0000313" key="2">
    <source>
        <dbReference type="Proteomes" id="UP000003671"/>
    </source>
</evidence>
<reference evidence="1" key="1">
    <citation type="submission" date="2009-09" db="EMBL/GenBank/DDBJ databases">
        <authorList>
            <person name="Weinstock G."/>
            <person name="Sodergren E."/>
            <person name="Clifton S."/>
            <person name="Fulton L."/>
            <person name="Fulton B."/>
            <person name="Courtney L."/>
            <person name="Fronick C."/>
            <person name="Harrison M."/>
            <person name="Strong C."/>
            <person name="Farmer C."/>
            <person name="Delahaunty K."/>
            <person name="Markovic C."/>
            <person name="Hall O."/>
            <person name="Minx P."/>
            <person name="Tomlinson C."/>
            <person name="Mitreva M."/>
            <person name="Nelson J."/>
            <person name="Hou S."/>
            <person name="Wollam A."/>
            <person name="Pepin K.H."/>
            <person name="Johnson M."/>
            <person name="Bhonagiri V."/>
            <person name="Nash W.E."/>
            <person name="Warren W."/>
            <person name="Chinwalla A."/>
            <person name="Mardis E.R."/>
            <person name="Wilson R.K."/>
        </authorList>
    </citation>
    <scope>NUCLEOTIDE SEQUENCE [LARGE SCALE GENOMIC DNA]</scope>
    <source>
        <strain evidence="1">DSM 20544</strain>
    </source>
</reference>
<comment type="caution">
    <text evidence="1">The sequence shown here is derived from an EMBL/GenBank/DDBJ whole genome shotgun (WGS) entry which is preliminary data.</text>
</comment>
<dbReference type="AlphaFoldDB" id="C9KND3"/>
<dbReference type="HOGENOM" id="CLU_3236101_0_0_9"/>
<protein>
    <submittedName>
        <fullName evidence="1">Uncharacterized protein</fullName>
    </submittedName>
</protein>
<organism evidence="1 2">
    <name type="scientific">Mitsuokella multacida DSM 20544</name>
    <dbReference type="NCBI Taxonomy" id="500635"/>
    <lineage>
        <taxon>Bacteria</taxon>
        <taxon>Bacillati</taxon>
        <taxon>Bacillota</taxon>
        <taxon>Negativicutes</taxon>
        <taxon>Selenomonadales</taxon>
        <taxon>Selenomonadaceae</taxon>
        <taxon>Mitsuokella</taxon>
    </lineage>
</organism>
<proteinExistence type="predicted"/>
<accession>C9KND3</accession>
<evidence type="ECO:0000313" key="1">
    <source>
        <dbReference type="EMBL" id="EEX68558.1"/>
    </source>
</evidence>
<gene>
    <name evidence="1" type="ORF">MITSMUL_04622</name>
</gene>
<name>C9KND3_9FIRM</name>
<dbReference type="STRING" id="500635.MITSMUL_04622"/>
<keyword evidence="2" id="KW-1185">Reference proteome</keyword>